<sequence length="431" mass="48127">MNQTLETDLTNSASSVSTQLPEQFVLQAPESVTVIDEQIASSAISSPINSTINSEINSPTKLAPELRPELKAAVEQQVERFMQGLLTEDVQSEAFKTRLDSAFALGREEISIASNLMQGRLLQSNFVGMEGSAAFTAIQELRGQLDQLNPGKQGDLFQPQKLFGLIPYGNKLQSYFRKYQAASAQLQTSMQQLYSARDDLQRDVVDIEATRVKLWEAMQKLKGTIHFAVTLDAHLYERVSSLKATDPQRASALEQEVLFYVRQNLQDMLTQQAVCTNGYLVLDVLKKTGREMMNACSRVATTGISALAVAQTVARASGYQIKVMDTLEGINHTIENLISETGRQLNQHADRVGQFSQNPMIGIDKLKDMFDQTFKAMDAMDQFRSKAIEVMGQNRQLMQQQLEKAEHYLDRYRQEQAREASKVSVSGPVVL</sequence>
<proteinExistence type="inferred from homology"/>
<evidence type="ECO:0000313" key="3">
    <source>
        <dbReference type="Proteomes" id="UP000624279"/>
    </source>
</evidence>
<comment type="similarity">
    <text evidence="1">Belongs to the TelA family.</text>
</comment>
<reference evidence="2 3" key="1">
    <citation type="submission" date="2020-08" db="EMBL/GenBank/DDBJ databases">
        <title>Novel species isolated from subtropical streams in China.</title>
        <authorList>
            <person name="Lu H."/>
        </authorList>
    </citation>
    <scope>NUCLEOTIDE SEQUENCE [LARGE SCALE GENOMIC DNA]</scope>
    <source>
        <strain evidence="2 3">LX15W</strain>
    </source>
</reference>
<dbReference type="RefSeq" id="WP_186942637.1">
    <property type="nucleotide sequence ID" value="NZ_JACOGA010000012.1"/>
</dbReference>
<evidence type="ECO:0000313" key="2">
    <source>
        <dbReference type="EMBL" id="MBC3874651.1"/>
    </source>
</evidence>
<organism evidence="2 3">
    <name type="scientific">Undibacterium flavidum</name>
    <dbReference type="NCBI Taxonomy" id="2762297"/>
    <lineage>
        <taxon>Bacteria</taxon>
        <taxon>Pseudomonadati</taxon>
        <taxon>Pseudomonadota</taxon>
        <taxon>Betaproteobacteria</taxon>
        <taxon>Burkholderiales</taxon>
        <taxon>Oxalobacteraceae</taxon>
        <taxon>Undibacterium</taxon>
    </lineage>
</organism>
<protein>
    <submittedName>
        <fullName evidence="2">Toxic anion resistance protein</fullName>
    </submittedName>
</protein>
<dbReference type="PANTHER" id="PTHR38432:SF1">
    <property type="entry name" value="TELA-LIKE PROTEIN SAOUHSC_01408"/>
    <property type="match status" value="1"/>
</dbReference>
<dbReference type="Pfam" id="PF05816">
    <property type="entry name" value="TelA"/>
    <property type="match status" value="1"/>
</dbReference>
<comment type="caution">
    <text evidence="2">The sequence shown here is derived from an EMBL/GenBank/DDBJ whole genome shotgun (WGS) entry which is preliminary data.</text>
</comment>
<keyword evidence="3" id="KW-1185">Reference proteome</keyword>
<dbReference type="InterPro" id="IPR008863">
    <property type="entry name" value="Toxic_anion-R_TelA"/>
</dbReference>
<gene>
    <name evidence="2" type="ORF">H8K55_13760</name>
</gene>
<dbReference type="PANTHER" id="PTHR38432">
    <property type="entry name" value="TELA-LIKE PROTEIN SAOUHSC_01408"/>
    <property type="match status" value="1"/>
</dbReference>
<accession>A0ABR6YDL6</accession>
<name>A0ABR6YDL6_9BURK</name>
<evidence type="ECO:0000256" key="1">
    <source>
        <dbReference type="ARBA" id="ARBA00005541"/>
    </source>
</evidence>
<dbReference type="Proteomes" id="UP000624279">
    <property type="component" value="Unassembled WGS sequence"/>
</dbReference>
<dbReference type="EMBL" id="JACOGA010000012">
    <property type="protein sequence ID" value="MBC3874651.1"/>
    <property type="molecule type" value="Genomic_DNA"/>
</dbReference>